<accession>A0A5J4QSE5</accession>
<organism evidence="12 13">
    <name type="scientific">Streblomastix strix</name>
    <dbReference type="NCBI Taxonomy" id="222440"/>
    <lineage>
        <taxon>Eukaryota</taxon>
        <taxon>Metamonada</taxon>
        <taxon>Preaxostyla</taxon>
        <taxon>Oxymonadida</taxon>
        <taxon>Streblomastigidae</taxon>
        <taxon>Streblomastix</taxon>
    </lineage>
</organism>
<feature type="domain" description="ABC transmembrane type-1" evidence="11">
    <location>
        <begin position="1"/>
        <end position="111"/>
    </location>
</feature>
<dbReference type="GO" id="GO:0005524">
    <property type="term" value="F:ATP binding"/>
    <property type="evidence" value="ECO:0007669"/>
    <property type="project" value="UniProtKB-KW"/>
</dbReference>
<feature type="signal peptide" evidence="10">
    <location>
        <begin position="1"/>
        <end position="17"/>
    </location>
</feature>
<evidence type="ECO:0000256" key="2">
    <source>
        <dbReference type="ARBA" id="ARBA00022448"/>
    </source>
</evidence>
<dbReference type="PANTHER" id="PTHR24223:SF443">
    <property type="entry name" value="MULTIDRUG-RESISTANCE LIKE PROTEIN 1, ISOFORM I"/>
    <property type="match status" value="1"/>
</dbReference>
<dbReference type="Proteomes" id="UP000324800">
    <property type="component" value="Unassembled WGS sequence"/>
</dbReference>
<evidence type="ECO:0000259" key="11">
    <source>
        <dbReference type="PROSITE" id="PS50929"/>
    </source>
</evidence>
<proteinExistence type="predicted"/>
<dbReference type="InterPro" id="IPR050173">
    <property type="entry name" value="ABC_transporter_C-like"/>
</dbReference>
<dbReference type="Gene3D" id="1.20.1560.10">
    <property type="entry name" value="ABC transporter type 1, transmembrane domain"/>
    <property type="match status" value="1"/>
</dbReference>
<dbReference type="OrthoDB" id="6500128at2759"/>
<dbReference type="PANTHER" id="PTHR24223">
    <property type="entry name" value="ATP-BINDING CASSETTE SUB-FAMILY C"/>
    <property type="match status" value="1"/>
</dbReference>
<dbReference type="EMBL" id="SNRW01044496">
    <property type="protein sequence ID" value="KAA6323964.1"/>
    <property type="molecule type" value="Genomic_DNA"/>
</dbReference>
<evidence type="ECO:0000313" key="13">
    <source>
        <dbReference type="Proteomes" id="UP000324800"/>
    </source>
</evidence>
<evidence type="ECO:0000256" key="1">
    <source>
        <dbReference type="ARBA" id="ARBA00004127"/>
    </source>
</evidence>
<dbReference type="InterPro" id="IPR036640">
    <property type="entry name" value="ABC1_TM_sf"/>
</dbReference>
<dbReference type="Pfam" id="PF00664">
    <property type="entry name" value="ABC_membrane"/>
    <property type="match status" value="1"/>
</dbReference>
<dbReference type="GO" id="GO:0012505">
    <property type="term" value="C:endomembrane system"/>
    <property type="evidence" value="ECO:0007669"/>
    <property type="project" value="UniProtKB-SubCell"/>
</dbReference>
<keyword evidence="7 9" id="KW-1133">Transmembrane helix</keyword>
<evidence type="ECO:0000256" key="4">
    <source>
        <dbReference type="ARBA" id="ARBA00022737"/>
    </source>
</evidence>
<feature type="non-terminal residue" evidence="12">
    <location>
        <position position="1"/>
    </location>
</feature>
<keyword evidence="5" id="KW-0547">Nucleotide-binding</keyword>
<evidence type="ECO:0000256" key="10">
    <source>
        <dbReference type="SAM" id="SignalP"/>
    </source>
</evidence>
<keyword evidence="6" id="KW-0067">ATP-binding</keyword>
<evidence type="ECO:0000256" key="7">
    <source>
        <dbReference type="ARBA" id="ARBA00022989"/>
    </source>
</evidence>
<keyword evidence="3 9" id="KW-0812">Transmembrane</keyword>
<dbReference type="InterPro" id="IPR011527">
    <property type="entry name" value="ABC1_TM_dom"/>
</dbReference>
<evidence type="ECO:0000256" key="3">
    <source>
        <dbReference type="ARBA" id="ARBA00022692"/>
    </source>
</evidence>
<sequence>FGALILFLIRAFTSALAVRRSNRLIHLKLLTHVIHCPIFFYDTTPLGRILNRFTGDVSQTDQVLYQNLTQIAIIAVDTPFFLYIGLPTILIFFVLMKIYSRASRNLQRLEV</sequence>
<dbReference type="GO" id="GO:0016020">
    <property type="term" value="C:membrane"/>
    <property type="evidence" value="ECO:0007669"/>
    <property type="project" value="InterPro"/>
</dbReference>
<feature type="chain" id="PRO_5023836472" description="ABC transmembrane type-1 domain-containing protein" evidence="10">
    <location>
        <begin position="18"/>
        <end position="111"/>
    </location>
</feature>
<dbReference type="PROSITE" id="PS50929">
    <property type="entry name" value="ABC_TM1F"/>
    <property type="match status" value="1"/>
</dbReference>
<evidence type="ECO:0000256" key="6">
    <source>
        <dbReference type="ARBA" id="ARBA00022840"/>
    </source>
</evidence>
<gene>
    <name evidence="12" type="ORF">EZS28_054249</name>
</gene>
<dbReference type="SUPFAM" id="SSF90123">
    <property type="entry name" value="ABC transporter transmembrane region"/>
    <property type="match status" value="1"/>
</dbReference>
<name>A0A5J4QSE5_9EUKA</name>
<dbReference type="GO" id="GO:0140359">
    <property type="term" value="F:ABC-type transporter activity"/>
    <property type="evidence" value="ECO:0007669"/>
    <property type="project" value="InterPro"/>
</dbReference>
<keyword evidence="4" id="KW-0677">Repeat</keyword>
<keyword evidence="8 9" id="KW-0472">Membrane</keyword>
<comment type="subcellular location">
    <subcellularLocation>
        <location evidence="1">Endomembrane system</location>
        <topology evidence="1">Multi-pass membrane protein</topology>
    </subcellularLocation>
</comment>
<dbReference type="AlphaFoldDB" id="A0A5J4QSE5"/>
<comment type="caution">
    <text evidence="12">The sequence shown here is derived from an EMBL/GenBank/DDBJ whole genome shotgun (WGS) entry which is preliminary data.</text>
</comment>
<keyword evidence="10" id="KW-0732">Signal</keyword>
<feature type="transmembrane region" description="Helical" evidence="9">
    <location>
        <begin position="80"/>
        <end position="99"/>
    </location>
</feature>
<evidence type="ECO:0000256" key="9">
    <source>
        <dbReference type="SAM" id="Phobius"/>
    </source>
</evidence>
<evidence type="ECO:0000256" key="5">
    <source>
        <dbReference type="ARBA" id="ARBA00022741"/>
    </source>
</evidence>
<evidence type="ECO:0000313" key="12">
    <source>
        <dbReference type="EMBL" id="KAA6323964.1"/>
    </source>
</evidence>
<keyword evidence="2" id="KW-0813">Transport</keyword>
<evidence type="ECO:0000256" key="8">
    <source>
        <dbReference type="ARBA" id="ARBA00023136"/>
    </source>
</evidence>
<protein>
    <recommendedName>
        <fullName evidence="11">ABC transmembrane type-1 domain-containing protein</fullName>
    </recommendedName>
</protein>
<reference evidence="12 13" key="1">
    <citation type="submission" date="2019-03" db="EMBL/GenBank/DDBJ databases">
        <title>Single cell metagenomics reveals metabolic interactions within the superorganism composed of flagellate Streblomastix strix and complex community of Bacteroidetes bacteria on its surface.</title>
        <authorList>
            <person name="Treitli S.C."/>
            <person name="Kolisko M."/>
            <person name="Husnik F."/>
            <person name="Keeling P."/>
            <person name="Hampl V."/>
        </authorList>
    </citation>
    <scope>NUCLEOTIDE SEQUENCE [LARGE SCALE GENOMIC DNA]</scope>
    <source>
        <strain evidence="12">ST1C</strain>
    </source>
</reference>